<organism evidence="5 6">
    <name type="scientific">Vittaforma corneae (strain ATCC 50505)</name>
    <name type="common">Microsporidian parasite</name>
    <name type="synonym">Nosema corneum</name>
    <dbReference type="NCBI Taxonomy" id="993615"/>
    <lineage>
        <taxon>Eukaryota</taxon>
        <taxon>Fungi</taxon>
        <taxon>Fungi incertae sedis</taxon>
        <taxon>Microsporidia</taxon>
        <taxon>Nosematidae</taxon>
        <taxon>Vittaforma</taxon>
    </lineage>
</organism>
<name>L2GL27_VITCO</name>
<dbReference type="InterPro" id="IPR007249">
    <property type="entry name" value="DOP1_N"/>
</dbReference>
<proteinExistence type="inferred from homology"/>
<dbReference type="Proteomes" id="UP000011082">
    <property type="component" value="Unassembled WGS sequence"/>
</dbReference>
<dbReference type="OrthoDB" id="297643at2759"/>
<dbReference type="InterPro" id="IPR040314">
    <property type="entry name" value="DOP1"/>
</dbReference>
<evidence type="ECO:0000256" key="1">
    <source>
        <dbReference type="ARBA" id="ARBA00022448"/>
    </source>
</evidence>
<comment type="similarity">
    <text evidence="3">Belongs to the DOP1 family.</text>
</comment>
<dbReference type="STRING" id="993615.L2GL27"/>
<dbReference type="PANTHER" id="PTHR14042">
    <property type="entry name" value="DOPEY-RELATED"/>
    <property type="match status" value="1"/>
</dbReference>
<dbReference type="RefSeq" id="XP_007604866.1">
    <property type="nucleotide sequence ID" value="XM_007604804.1"/>
</dbReference>
<dbReference type="GeneID" id="19882131"/>
<reference evidence="6" key="1">
    <citation type="submission" date="2011-05" db="EMBL/GenBank/DDBJ databases">
        <title>The genome sequence of Vittaforma corneae strain ATCC 50505.</title>
        <authorList>
            <consortium name="The Broad Institute Genome Sequencing Platform"/>
            <person name="Cuomo C."/>
            <person name="Didier E."/>
            <person name="Bowers L."/>
            <person name="Young S.K."/>
            <person name="Zeng Q."/>
            <person name="Gargeya S."/>
            <person name="Fitzgerald M."/>
            <person name="Haas B."/>
            <person name="Abouelleil A."/>
            <person name="Alvarado L."/>
            <person name="Arachchi H.M."/>
            <person name="Berlin A."/>
            <person name="Chapman S.B."/>
            <person name="Gearin G."/>
            <person name="Goldberg J."/>
            <person name="Griggs A."/>
            <person name="Gujja S."/>
            <person name="Hansen M."/>
            <person name="Heiman D."/>
            <person name="Howarth C."/>
            <person name="Larimer J."/>
            <person name="Lui A."/>
            <person name="MacDonald P.J.P."/>
            <person name="McCowen C."/>
            <person name="Montmayeur A."/>
            <person name="Murphy C."/>
            <person name="Neiman D."/>
            <person name="Pearson M."/>
            <person name="Priest M."/>
            <person name="Roberts A."/>
            <person name="Saif S."/>
            <person name="Shea T."/>
            <person name="Sisk P."/>
            <person name="Stolte C."/>
            <person name="Sykes S."/>
            <person name="Wortman J."/>
            <person name="Nusbaum C."/>
            <person name="Birren B."/>
        </authorList>
    </citation>
    <scope>NUCLEOTIDE SEQUENCE [LARGE SCALE GENOMIC DNA]</scope>
    <source>
        <strain evidence="6">ATCC 50505</strain>
    </source>
</reference>
<evidence type="ECO:0000313" key="5">
    <source>
        <dbReference type="EMBL" id="ELA41556.1"/>
    </source>
</evidence>
<evidence type="ECO:0000313" key="6">
    <source>
        <dbReference type="Proteomes" id="UP000011082"/>
    </source>
</evidence>
<protein>
    <recommendedName>
        <fullName evidence="4">DOP1 N-terminal domain-containing protein</fullName>
    </recommendedName>
</protein>
<keyword evidence="2" id="KW-0653">Protein transport</keyword>
<dbReference type="GO" id="GO:0006895">
    <property type="term" value="P:Golgi to endosome transport"/>
    <property type="evidence" value="ECO:0007669"/>
    <property type="project" value="InterPro"/>
</dbReference>
<dbReference type="VEuPathDB" id="MicrosporidiaDB:VICG_01420"/>
<dbReference type="InParanoid" id="L2GL27"/>
<dbReference type="GO" id="GO:0005768">
    <property type="term" value="C:endosome"/>
    <property type="evidence" value="ECO:0007669"/>
    <property type="project" value="TreeGrafter"/>
</dbReference>
<dbReference type="Pfam" id="PF04118">
    <property type="entry name" value="Dopey_N"/>
    <property type="match status" value="1"/>
</dbReference>
<dbReference type="GO" id="GO:0015031">
    <property type="term" value="P:protein transport"/>
    <property type="evidence" value="ECO:0007669"/>
    <property type="project" value="UniProtKB-KW"/>
</dbReference>
<dbReference type="GO" id="GO:0005802">
    <property type="term" value="C:trans-Golgi network"/>
    <property type="evidence" value="ECO:0007669"/>
    <property type="project" value="TreeGrafter"/>
</dbReference>
<keyword evidence="6" id="KW-1185">Reference proteome</keyword>
<evidence type="ECO:0000256" key="2">
    <source>
        <dbReference type="ARBA" id="ARBA00022927"/>
    </source>
</evidence>
<gene>
    <name evidence="5" type="ORF">VICG_01420</name>
</gene>
<evidence type="ECO:0000256" key="3">
    <source>
        <dbReference type="ARBA" id="ARBA00046326"/>
    </source>
</evidence>
<sequence length="964" mass="111716">MHGSFNKYHAEVLRILDRFKRAYEWSDFIEPLDSLCTVFKKYNAGYVPCIPQLVKRLNQLLNPALPGGIHLKTIECYNVMFDYINQENLVKDFDVLTVGLFNFSTSCRIIVANEYLDLLEKIISQLGSKIESFSKHVIYGFLPFLESESSDFYGRAYLALISFLNQVSEKVFYTALWKNFIDHQDLRISILNFLHKYKVVAIPDYTLVTKAFCLGLEGDNPFIIRPILEMSNRDFPYTIESITQNLNGKPEQHDEEVKSYPTIDVKLSPNLASSSDRSSVEASSVQVEPKVQQIIKDLISEQMNDSGDAQTMEMASKDKDQCNASIIKGVLKIFLKKEVGMHRRAYKWLNISETIMDRDVDYIEKGLRTYLSGTEEDLSSFFRIANALADKENLTVFLMERLILDAIQIMMKIDERKNVESFYFVKKNIRTFLNHSLDEFYRVVYMKLNRIFSESDEMDKTIEDYSDFDIEGTSSDSMTFKSCYTLDRQGFNAAEQLIKLIVYSFEVLDAVDSNVTSIHIPLLCHLIIRNKRRISHGLFSSFLDIFLERCEGSLSLESREVSCSLVNSFYQKESPNELLEISLVAALAKELGKLEIYTESKEDSILWADSKLTIQNGVLVWSETRNIHKIDRPRESYFNFDVDDVQIIQKFIQKHGHKDFPEAFLQNLGKYLAYNYKFIDLINSVSYYVDYSLLRVNLWNDFVLSRSPKYLMHFQEEFLLPFILEILPTVNLKDICLFLEESLNIGKYYEVLFRVATIVDQKSSDFVSLLLSLNDTAPLLKSILDRYYLDSDSSDPYKYDTTIAILFLLQSLVENENFLRILLANTVITLDKYGDIGSQEALSSMLFTAMTKNREKRHTVLEKEQLEKNSSVIFDYKKDETVHDNSSAANCQDLSCNDSVKKEHQVLNYTNGVNIEQSLRLLNINSTVNNYNRVYRFIFNILYKLHKKSVRINTLEFPKLKALL</sequence>
<dbReference type="PANTHER" id="PTHR14042:SF24">
    <property type="entry name" value="PROTEIN DOPEY-1 HOMOLOG"/>
    <property type="match status" value="1"/>
</dbReference>
<evidence type="ECO:0000259" key="4">
    <source>
        <dbReference type="Pfam" id="PF04118"/>
    </source>
</evidence>
<feature type="domain" description="DOP1 N-terminal" evidence="4">
    <location>
        <begin position="5"/>
        <end position="242"/>
    </location>
</feature>
<accession>L2GL27</accession>
<dbReference type="HOGENOM" id="CLU_306992_0_0_1"/>
<dbReference type="GO" id="GO:0005829">
    <property type="term" value="C:cytosol"/>
    <property type="evidence" value="ECO:0007669"/>
    <property type="project" value="GOC"/>
</dbReference>
<keyword evidence="1" id="KW-0813">Transport</keyword>
<dbReference type="EMBL" id="JH370142">
    <property type="protein sequence ID" value="ELA41556.1"/>
    <property type="molecule type" value="Genomic_DNA"/>
</dbReference>
<dbReference type="AlphaFoldDB" id="L2GL27"/>